<proteinExistence type="predicted"/>
<gene>
    <name evidence="1" type="ORF">B296_00023855</name>
</gene>
<accession>A0A426XT40</accession>
<organism evidence="1 2">
    <name type="scientific">Ensete ventricosum</name>
    <name type="common">Abyssinian banana</name>
    <name type="synonym">Musa ensete</name>
    <dbReference type="NCBI Taxonomy" id="4639"/>
    <lineage>
        <taxon>Eukaryota</taxon>
        <taxon>Viridiplantae</taxon>
        <taxon>Streptophyta</taxon>
        <taxon>Embryophyta</taxon>
        <taxon>Tracheophyta</taxon>
        <taxon>Spermatophyta</taxon>
        <taxon>Magnoliopsida</taxon>
        <taxon>Liliopsida</taxon>
        <taxon>Zingiberales</taxon>
        <taxon>Musaceae</taxon>
        <taxon>Ensete</taxon>
    </lineage>
</organism>
<comment type="caution">
    <text evidence="1">The sequence shown here is derived from an EMBL/GenBank/DDBJ whole genome shotgun (WGS) entry which is preliminary data.</text>
</comment>
<name>A0A426XT40_ENSVE</name>
<evidence type="ECO:0000313" key="1">
    <source>
        <dbReference type="EMBL" id="RRT42626.1"/>
    </source>
</evidence>
<evidence type="ECO:0000313" key="2">
    <source>
        <dbReference type="Proteomes" id="UP000287651"/>
    </source>
</evidence>
<feature type="non-terminal residue" evidence="1">
    <location>
        <position position="1"/>
    </location>
</feature>
<dbReference type="AlphaFoldDB" id="A0A426XT40"/>
<dbReference type="Proteomes" id="UP000287651">
    <property type="component" value="Unassembled WGS sequence"/>
</dbReference>
<dbReference type="EMBL" id="AMZH03017708">
    <property type="protein sequence ID" value="RRT42626.1"/>
    <property type="molecule type" value="Genomic_DNA"/>
</dbReference>
<sequence length="101" mass="11484">EIRRRNREARWEREGRSLGRRLEDLPQDCRRLPEYAGVVVALAVDATLAQAAHHLTCRQSLVQCRLVRRLPLFEAVSLVAVLPLPTSGHYLHELGQPIGQQ</sequence>
<reference evidence="1 2" key="1">
    <citation type="journal article" date="2014" name="Agronomy (Basel)">
        <title>A Draft Genome Sequence for Ensete ventricosum, the Drought-Tolerant Tree Against Hunger.</title>
        <authorList>
            <person name="Harrison J."/>
            <person name="Moore K.A."/>
            <person name="Paszkiewicz K."/>
            <person name="Jones T."/>
            <person name="Grant M."/>
            <person name="Ambacheew D."/>
            <person name="Muzemil S."/>
            <person name="Studholme D.J."/>
        </authorList>
    </citation>
    <scope>NUCLEOTIDE SEQUENCE [LARGE SCALE GENOMIC DNA]</scope>
</reference>
<protein>
    <submittedName>
        <fullName evidence="1">Uncharacterized protein</fullName>
    </submittedName>
</protein>